<evidence type="ECO:0000313" key="2">
    <source>
        <dbReference type="Proteomes" id="UP000193244"/>
    </source>
</evidence>
<protein>
    <submittedName>
        <fullName evidence="1">Uncharacterized protein</fullName>
    </submittedName>
</protein>
<dbReference type="STRING" id="150121.SAMN06296010_0994"/>
<proteinExistence type="predicted"/>
<gene>
    <name evidence="1" type="ORF">SAMN06296010_0994</name>
</gene>
<dbReference type="Proteomes" id="UP000193244">
    <property type="component" value="Unassembled WGS sequence"/>
</dbReference>
<dbReference type="InterPro" id="IPR045773">
    <property type="entry name" value="DUF6226"/>
</dbReference>
<sequence length="213" mass="23797">MIGYERPTLPVKVYLDETGRPIPYGSRWRGMSPPEDAYSRTANLDRFEPLQTVARALIDWLIVTFDVAVERNETVAADFERWIHDLETAVRITPRDPLAAPLTFAFTSFPGVVLHMGALFDSTFPACGCDACDDDVLWLVDQLEWTAQVVVNGGGSERIDAEPDGWFEYRLQNDAGMESARRRLGEVPVERVEAARGILPASGQWSAWPLRGA</sequence>
<evidence type="ECO:0000313" key="1">
    <source>
        <dbReference type="EMBL" id="SMG19802.1"/>
    </source>
</evidence>
<keyword evidence="2" id="KW-1185">Reference proteome</keyword>
<accession>A0A1X7IXK1</accession>
<dbReference type="Pfam" id="PF19736">
    <property type="entry name" value="DUF6226"/>
    <property type="match status" value="1"/>
</dbReference>
<name>A0A1X7IXK1_9MICO</name>
<organism evidence="1 2">
    <name type="scientific">Agreia pratensis</name>
    <dbReference type="NCBI Taxonomy" id="150121"/>
    <lineage>
        <taxon>Bacteria</taxon>
        <taxon>Bacillati</taxon>
        <taxon>Actinomycetota</taxon>
        <taxon>Actinomycetes</taxon>
        <taxon>Micrococcales</taxon>
        <taxon>Microbacteriaceae</taxon>
        <taxon>Agreia</taxon>
    </lineage>
</organism>
<dbReference type="AlphaFoldDB" id="A0A1X7IXK1"/>
<dbReference type="RefSeq" id="WP_280522294.1">
    <property type="nucleotide sequence ID" value="NZ_FXAY01000001.1"/>
</dbReference>
<dbReference type="EMBL" id="FXAY01000001">
    <property type="protein sequence ID" value="SMG19802.1"/>
    <property type="molecule type" value="Genomic_DNA"/>
</dbReference>
<reference evidence="2" key="1">
    <citation type="submission" date="2017-04" db="EMBL/GenBank/DDBJ databases">
        <authorList>
            <person name="Varghese N."/>
            <person name="Submissions S."/>
        </authorList>
    </citation>
    <scope>NUCLEOTIDE SEQUENCE [LARGE SCALE GENOMIC DNA]</scope>
    <source>
        <strain evidence="2">VKM Ac-2510</strain>
    </source>
</reference>